<evidence type="ECO:0000256" key="1">
    <source>
        <dbReference type="SAM" id="MobiDB-lite"/>
    </source>
</evidence>
<keyword evidence="2" id="KW-1133">Transmembrane helix</keyword>
<feature type="compositionally biased region" description="Pro residues" evidence="1">
    <location>
        <begin position="257"/>
        <end position="290"/>
    </location>
</feature>
<dbReference type="OrthoDB" id="7595551at2"/>
<keyword evidence="2" id="KW-0472">Membrane</keyword>
<keyword evidence="4" id="KW-1185">Reference proteome</keyword>
<dbReference type="AlphaFoldDB" id="A0A7C9KXN6"/>
<feature type="transmembrane region" description="Helical" evidence="2">
    <location>
        <begin position="57"/>
        <end position="76"/>
    </location>
</feature>
<feature type="transmembrane region" description="Helical" evidence="2">
    <location>
        <begin position="146"/>
        <end position="168"/>
    </location>
</feature>
<feature type="compositionally biased region" description="Pro residues" evidence="1">
    <location>
        <begin position="235"/>
        <end position="248"/>
    </location>
</feature>
<dbReference type="EMBL" id="WIOL01000003">
    <property type="protein sequence ID" value="MQT17642.1"/>
    <property type="molecule type" value="Genomic_DNA"/>
</dbReference>
<proteinExistence type="predicted"/>
<feature type="transmembrane region" description="Helical" evidence="2">
    <location>
        <begin position="12"/>
        <end position="45"/>
    </location>
</feature>
<sequence length="301" mass="30589">MNWRLQTTLAGILGAIGLFIVFNPVTIVTAAAGIIPWLLLAAGAIQFISIAFRSRRLLRLIIVPAVTGALFVYAGVSMKFGDPTTVGPVSLVFILALVFFGSGAAKLVTGLSMRRSRYFLYIIASGAVSIVLGLIVMFNWSTVSAGLIGVFLGLEVIADAAIMAVLALRERDGEAAMESLGLDPVAEAAKAEAARAARAAKAAAEAAAIDAAAAAEAAKARPPVMPLPASAMPPLVRPVPPAAEPSPPRAETTADAPPAPKLPTPPPLAAPASPPPPSAASPTEAPPTVPKPAGSEPDPLP</sequence>
<organism evidence="3 4">
    <name type="scientific">Sandarakinorhabdus fusca</name>
    <dbReference type="NCBI Taxonomy" id="1439888"/>
    <lineage>
        <taxon>Bacteria</taxon>
        <taxon>Pseudomonadati</taxon>
        <taxon>Pseudomonadota</taxon>
        <taxon>Alphaproteobacteria</taxon>
        <taxon>Sphingomonadales</taxon>
        <taxon>Sphingosinicellaceae</taxon>
        <taxon>Sandarakinorhabdus</taxon>
    </lineage>
</organism>
<gene>
    <name evidence="3" type="ORF">F3168_10250</name>
</gene>
<dbReference type="InterPro" id="IPR052712">
    <property type="entry name" value="Acid_resist_chaperone_HdeD"/>
</dbReference>
<dbReference type="PANTHER" id="PTHR34989">
    <property type="entry name" value="PROTEIN HDED"/>
    <property type="match status" value="1"/>
</dbReference>
<dbReference type="PANTHER" id="PTHR34989:SF1">
    <property type="entry name" value="PROTEIN HDED"/>
    <property type="match status" value="1"/>
</dbReference>
<protein>
    <recommendedName>
        <fullName evidence="5">DUF308 domain-containing protein</fullName>
    </recommendedName>
</protein>
<feature type="transmembrane region" description="Helical" evidence="2">
    <location>
        <begin position="88"/>
        <end position="107"/>
    </location>
</feature>
<dbReference type="GO" id="GO:0005886">
    <property type="term" value="C:plasma membrane"/>
    <property type="evidence" value="ECO:0007669"/>
    <property type="project" value="TreeGrafter"/>
</dbReference>
<keyword evidence="2" id="KW-0812">Transmembrane</keyword>
<name>A0A7C9KXN6_9SPHN</name>
<evidence type="ECO:0008006" key="5">
    <source>
        <dbReference type="Google" id="ProtNLM"/>
    </source>
</evidence>
<evidence type="ECO:0000256" key="2">
    <source>
        <dbReference type="SAM" id="Phobius"/>
    </source>
</evidence>
<dbReference type="Proteomes" id="UP000481327">
    <property type="component" value="Unassembled WGS sequence"/>
</dbReference>
<comment type="caution">
    <text evidence="3">The sequence shown here is derived from an EMBL/GenBank/DDBJ whole genome shotgun (WGS) entry which is preliminary data.</text>
</comment>
<accession>A0A7C9KXN6</accession>
<dbReference type="RefSeq" id="WP_152578080.1">
    <property type="nucleotide sequence ID" value="NZ_JAATJI010000002.1"/>
</dbReference>
<evidence type="ECO:0000313" key="3">
    <source>
        <dbReference type="EMBL" id="MQT17642.1"/>
    </source>
</evidence>
<reference evidence="3 4" key="1">
    <citation type="submission" date="2019-09" db="EMBL/GenBank/DDBJ databases">
        <title>Polymorphobacter sp. isolated from a lake in China.</title>
        <authorList>
            <person name="Liu Z."/>
        </authorList>
    </citation>
    <scope>NUCLEOTIDE SEQUENCE [LARGE SCALE GENOMIC DNA]</scope>
    <source>
        <strain evidence="3 4">D40P</strain>
    </source>
</reference>
<feature type="transmembrane region" description="Helical" evidence="2">
    <location>
        <begin position="119"/>
        <end position="140"/>
    </location>
</feature>
<evidence type="ECO:0000313" key="4">
    <source>
        <dbReference type="Proteomes" id="UP000481327"/>
    </source>
</evidence>
<feature type="region of interest" description="Disordered" evidence="1">
    <location>
        <begin position="235"/>
        <end position="301"/>
    </location>
</feature>